<evidence type="ECO:0000313" key="4">
    <source>
        <dbReference type="EMBL" id="CBN76991.1"/>
    </source>
</evidence>
<dbReference type="OrthoDB" id="2635at2759"/>
<feature type="compositionally biased region" description="Basic and acidic residues" evidence="2">
    <location>
        <begin position="69"/>
        <end position="81"/>
    </location>
</feature>
<dbReference type="GO" id="GO:0005737">
    <property type="term" value="C:cytoplasm"/>
    <property type="evidence" value="ECO:0007669"/>
    <property type="project" value="UniProtKB-ARBA"/>
</dbReference>
<dbReference type="Proteomes" id="UP000002630">
    <property type="component" value="Linkage Group LG15"/>
</dbReference>
<dbReference type="eggNOG" id="KOG1730">
    <property type="taxonomic scope" value="Eukaryota"/>
</dbReference>
<dbReference type="InterPro" id="IPR010400">
    <property type="entry name" value="PITH_dom"/>
</dbReference>
<dbReference type="OMA" id="RLVFKPW"/>
<dbReference type="PANTHER" id="PTHR12175:SF1">
    <property type="entry name" value="PITH DOMAIN-CONTAINING PROTEIN 1"/>
    <property type="match status" value="1"/>
</dbReference>
<dbReference type="InterPro" id="IPR037047">
    <property type="entry name" value="PITH_dom_sf"/>
</dbReference>
<feature type="region of interest" description="Disordered" evidence="2">
    <location>
        <begin position="65"/>
        <end position="85"/>
    </location>
</feature>
<dbReference type="PROSITE" id="PS51532">
    <property type="entry name" value="PITH"/>
    <property type="match status" value="1"/>
</dbReference>
<dbReference type="InterPro" id="IPR045099">
    <property type="entry name" value="PITH1-like"/>
</dbReference>
<feature type="region of interest" description="Disordered" evidence="2">
    <location>
        <begin position="1"/>
        <end position="43"/>
    </location>
</feature>
<evidence type="ECO:0000259" key="3">
    <source>
        <dbReference type="PROSITE" id="PS51532"/>
    </source>
</evidence>
<dbReference type="AlphaFoldDB" id="D8LJA7"/>
<dbReference type="Pfam" id="PF06201">
    <property type="entry name" value="PITH"/>
    <property type="match status" value="1"/>
</dbReference>
<evidence type="ECO:0000313" key="5">
    <source>
        <dbReference type="Proteomes" id="UP000002630"/>
    </source>
</evidence>
<dbReference type="EMBL" id="FN648420">
    <property type="protein sequence ID" value="CBN76991.1"/>
    <property type="molecule type" value="Genomic_DNA"/>
</dbReference>
<gene>
    <name evidence="4" type="ORF">Esi_0024_0172</name>
</gene>
<protein>
    <recommendedName>
        <fullName evidence="3">PITH domain-containing protein</fullName>
    </recommendedName>
</protein>
<feature type="compositionally biased region" description="Basic and acidic residues" evidence="2">
    <location>
        <begin position="1"/>
        <end position="11"/>
    </location>
</feature>
<keyword evidence="5" id="KW-1185">Reference proteome</keyword>
<comment type="similarity">
    <text evidence="1">Belongs to the PITHD1 family.</text>
</comment>
<organism evidence="4 5">
    <name type="scientific">Ectocarpus siliculosus</name>
    <name type="common">Brown alga</name>
    <name type="synonym">Conferva siliculosa</name>
    <dbReference type="NCBI Taxonomy" id="2880"/>
    <lineage>
        <taxon>Eukaryota</taxon>
        <taxon>Sar</taxon>
        <taxon>Stramenopiles</taxon>
        <taxon>Ochrophyta</taxon>
        <taxon>PX clade</taxon>
        <taxon>Phaeophyceae</taxon>
        <taxon>Ectocarpales</taxon>
        <taxon>Ectocarpaceae</taxon>
        <taxon>Ectocarpus</taxon>
    </lineage>
</organism>
<name>D8LJA7_ECTSI</name>
<dbReference type="InParanoid" id="D8LJA7"/>
<accession>D8LJA7</accession>
<sequence length="225" mass="24270">MSSCRHDHEEAGGGGGGGDGHDHSHGHSHDHSHDPEDPDGMSLFGLIDTTRVRCLNESAPGSGLNCLKPWDKRRDPQPRLESEEDDPELIIYVPFTQVVKIRAISVTGGGEGSAPSAMKVFVNRDDIDFGLAQDLPAVQTLEMVRDSGGVEVDYPTKLSKMQNVSDITLFVPSNFGADSTVITYLGFKGESTKFRHGVVECVYEAKPNAEDHKAPSGETGGRNIL</sequence>
<dbReference type="InterPro" id="IPR008979">
    <property type="entry name" value="Galactose-bd-like_sf"/>
</dbReference>
<dbReference type="SUPFAM" id="SSF49785">
    <property type="entry name" value="Galactose-binding domain-like"/>
    <property type="match status" value="1"/>
</dbReference>
<reference evidence="4 5" key="1">
    <citation type="journal article" date="2010" name="Nature">
        <title>The Ectocarpus genome and the independent evolution of multicellularity in brown algae.</title>
        <authorList>
            <person name="Cock J.M."/>
            <person name="Sterck L."/>
            <person name="Rouze P."/>
            <person name="Scornet D."/>
            <person name="Allen A.E."/>
            <person name="Amoutzias G."/>
            <person name="Anthouard V."/>
            <person name="Artiguenave F."/>
            <person name="Aury J.M."/>
            <person name="Badger J.H."/>
            <person name="Beszteri B."/>
            <person name="Billiau K."/>
            <person name="Bonnet E."/>
            <person name="Bothwell J.H."/>
            <person name="Bowler C."/>
            <person name="Boyen C."/>
            <person name="Brownlee C."/>
            <person name="Carrano C.J."/>
            <person name="Charrier B."/>
            <person name="Cho G.Y."/>
            <person name="Coelho S.M."/>
            <person name="Collen J."/>
            <person name="Corre E."/>
            <person name="Da Silva C."/>
            <person name="Delage L."/>
            <person name="Delaroque N."/>
            <person name="Dittami S.M."/>
            <person name="Doulbeau S."/>
            <person name="Elias M."/>
            <person name="Farnham G."/>
            <person name="Gachon C.M."/>
            <person name="Gschloessl B."/>
            <person name="Heesch S."/>
            <person name="Jabbari K."/>
            <person name="Jubin C."/>
            <person name="Kawai H."/>
            <person name="Kimura K."/>
            <person name="Kloareg B."/>
            <person name="Kupper F.C."/>
            <person name="Lang D."/>
            <person name="Le Bail A."/>
            <person name="Leblanc C."/>
            <person name="Lerouge P."/>
            <person name="Lohr M."/>
            <person name="Lopez P.J."/>
            <person name="Martens C."/>
            <person name="Maumus F."/>
            <person name="Michel G."/>
            <person name="Miranda-Saavedra D."/>
            <person name="Morales J."/>
            <person name="Moreau H."/>
            <person name="Motomura T."/>
            <person name="Nagasato C."/>
            <person name="Napoli C.A."/>
            <person name="Nelson D.R."/>
            <person name="Nyvall-Collen P."/>
            <person name="Peters A.F."/>
            <person name="Pommier C."/>
            <person name="Potin P."/>
            <person name="Poulain J."/>
            <person name="Quesneville H."/>
            <person name="Read B."/>
            <person name="Rensing S.A."/>
            <person name="Ritter A."/>
            <person name="Rousvoal S."/>
            <person name="Samanta M."/>
            <person name="Samson G."/>
            <person name="Schroeder D.C."/>
            <person name="Segurens B."/>
            <person name="Strittmatter M."/>
            <person name="Tonon T."/>
            <person name="Tregear J.W."/>
            <person name="Valentin K."/>
            <person name="von Dassow P."/>
            <person name="Yamagishi T."/>
            <person name="Van de Peer Y."/>
            <person name="Wincker P."/>
        </authorList>
    </citation>
    <scope>NUCLEOTIDE SEQUENCE [LARGE SCALE GENOMIC DNA]</scope>
    <source>
        <strain evidence="5">Ec32 / CCAP1310/4</strain>
    </source>
</reference>
<dbReference type="FunCoup" id="D8LJA7">
    <property type="interactions" value="474"/>
</dbReference>
<evidence type="ECO:0000256" key="2">
    <source>
        <dbReference type="SAM" id="MobiDB-lite"/>
    </source>
</evidence>
<dbReference type="PANTHER" id="PTHR12175">
    <property type="entry name" value="AD039 HT014 THIOREDOXIN FAMILY TRP26"/>
    <property type="match status" value="1"/>
</dbReference>
<evidence type="ECO:0000256" key="1">
    <source>
        <dbReference type="ARBA" id="ARBA00025788"/>
    </source>
</evidence>
<dbReference type="EMBL" id="FN649740">
    <property type="protein sequence ID" value="CBN76991.1"/>
    <property type="molecule type" value="Genomic_DNA"/>
</dbReference>
<feature type="compositionally biased region" description="Basic and acidic residues" evidence="2">
    <location>
        <begin position="19"/>
        <end position="35"/>
    </location>
</feature>
<dbReference type="Gene3D" id="2.60.120.470">
    <property type="entry name" value="PITH domain"/>
    <property type="match status" value="1"/>
</dbReference>
<proteinExistence type="inferred from homology"/>
<feature type="domain" description="PITH" evidence="3">
    <location>
        <begin position="32"/>
        <end position="207"/>
    </location>
</feature>